<protein>
    <submittedName>
        <fullName evidence="1">AbiH family protein</fullName>
    </submittedName>
</protein>
<proteinExistence type="predicted"/>
<organism evidence="1 2">
    <name type="scientific">Enterococcus gallinarum</name>
    <dbReference type="NCBI Taxonomy" id="1353"/>
    <lineage>
        <taxon>Bacteria</taxon>
        <taxon>Bacillati</taxon>
        <taxon>Bacillota</taxon>
        <taxon>Bacilli</taxon>
        <taxon>Lactobacillales</taxon>
        <taxon>Enterococcaceae</taxon>
        <taxon>Enterococcus</taxon>
    </lineage>
</organism>
<accession>A0AAE4KX04</accession>
<name>A0AAE4KX04_ENTGA</name>
<dbReference type="RefSeq" id="WP_086270694.1">
    <property type="nucleotide sequence ID" value="NZ_CP169314.1"/>
</dbReference>
<comment type="caution">
    <text evidence="1">The sequence shown here is derived from an EMBL/GenBank/DDBJ whole genome shotgun (WGS) entry which is preliminary data.</text>
</comment>
<dbReference type="Proteomes" id="UP001183682">
    <property type="component" value="Unassembled WGS sequence"/>
</dbReference>
<dbReference type="EMBL" id="JARPZN010000003">
    <property type="protein sequence ID" value="MDT2689721.1"/>
    <property type="molecule type" value="Genomic_DNA"/>
</dbReference>
<dbReference type="InterPro" id="IPR025935">
    <property type="entry name" value="AbiH"/>
</dbReference>
<evidence type="ECO:0000313" key="2">
    <source>
        <dbReference type="Proteomes" id="UP001183682"/>
    </source>
</evidence>
<reference evidence="1" key="1">
    <citation type="submission" date="2023-03" db="EMBL/GenBank/DDBJ databases">
        <authorList>
            <person name="Shen W."/>
            <person name="Cai J."/>
        </authorList>
    </citation>
    <scope>NUCLEOTIDE SEQUENCE</scope>
    <source>
        <strain evidence="1">K69-2</strain>
    </source>
</reference>
<evidence type="ECO:0000313" key="1">
    <source>
        <dbReference type="EMBL" id="MDT2689721.1"/>
    </source>
</evidence>
<sequence length="330" mass="38763">MTTRLFIIGNGFDLAHELPTNFNPDFKKIAEKYEQIPYFWEMYQSQEIDIWSDFENLLGKPDFNELEQIFEGYEPDCSSDCESDRDAIITQVDLNGNLIPSLYEFAKQAEEKLIKTVAISSNNELFEPKDLFVNFNYTHILEKVYDIQANRVLHVHGEVGQDNLILGYPKGDFSPEKYQYDVRQKGRGPYRKTDIREHIEDMVKNGMMDYYTYTAFEGLINKVESFNKVPQIKLLEGFLGRNEIEEIIVNGHSCAIDFAYFEYLSDKFREAEWVFYAFDNKTKINIEKLIKTIDIGNYKILTYENEKYSILKAIEEEFENKKIEARNAVI</sequence>
<dbReference type="AlphaFoldDB" id="A0AAE4KX04"/>
<gene>
    <name evidence="1" type="ORF">P7E30_05850</name>
</gene>
<dbReference type="Pfam" id="PF14253">
    <property type="entry name" value="AbiH"/>
    <property type="match status" value="1"/>
</dbReference>